<protein>
    <submittedName>
        <fullName evidence="2">Uncharacterized protein</fullName>
    </submittedName>
</protein>
<feature type="non-terminal residue" evidence="2">
    <location>
        <position position="1"/>
    </location>
</feature>
<reference evidence="2 3" key="1">
    <citation type="submission" date="2019-03" db="EMBL/GenBank/DDBJ databases">
        <title>Single cell metagenomics reveals metabolic interactions within the superorganism composed of flagellate Streblomastix strix and complex community of Bacteroidetes bacteria on its surface.</title>
        <authorList>
            <person name="Treitli S.C."/>
            <person name="Kolisko M."/>
            <person name="Husnik F."/>
            <person name="Keeling P."/>
            <person name="Hampl V."/>
        </authorList>
    </citation>
    <scope>NUCLEOTIDE SEQUENCE [LARGE SCALE GENOMIC DNA]</scope>
    <source>
        <strain evidence="2">ST1C</strain>
    </source>
</reference>
<name>A0A5J4U788_9EUKA</name>
<proteinExistence type="predicted"/>
<sequence>TDAADELATFQEISSSTSESADNRDSEER</sequence>
<organism evidence="2 3">
    <name type="scientific">Streblomastix strix</name>
    <dbReference type="NCBI Taxonomy" id="222440"/>
    <lineage>
        <taxon>Eukaryota</taxon>
        <taxon>Metamonada</taxon>
        <taxon>Preaxostyla</taxon>
        <taxon>Oxymonadida</taxon>
        <taxon>Streblomastigidae</taxon>
        <taxon>Streblomastix</taxon>
    </lineage>
</organism>
<evidence type="ECO:0000313" key="2">
    <source>
        <dbReference type="EMBL" id="KAA6365852.1"/>
    </source>
</evidence>
<dbReference type="AlphaFoldDB" id="A0A5J4U788"/>
<evidence type="ECO:0000313" key="3">
    <source>
        <dbReference type="Proteomes" id="UP000324800"/>
    </source>
</evidence>
<dbReference type="Proteomes" id="UP000324800">
    <property type="component" value="Unassembled WGS sequence"/>
</dbReference>
<feature type="region of interest" description="Disordered" evidence="1">
    <location>
        <begin position="1"/>
        <end position="29"/>
    </location>
</feature>
<gene>
    <name evidence="2" type="ORF">EZS28_038620</name>
</gene>
<evidence type="ECO:0000256" key="1">
    <source>
        <dbReference type="SAM" id="MobiDB-lite"/>
    </source>
</evidence>
<accession>A0A5J4U788</accession>
<dbReference type="EMBL" id="SNRW01020000">
    <property type="protein sequence ID" value="KAA6365852.1"/>
    <property type="molecule type" value="Genomic_DNA"/>
</dbReference>
<feature type="compositionally biased region" description="Polar residues" evidence="1">
    <location>
        <begin position="11"/>
        <end position="20"/>
    </location>
</feature>
<comment type="caution">
    <text evidence="2">The sequence shown here is derived from an EMBL/GenBank/DDBJ whole genome shotgun (WGS) entry which is preliminary data.</text>
</comment>